<keyword evidence="2" id="KW-1133">Transmembrane helix</keyword>
<feature type="region of interest" description="Disordered" evidence="1">
    <location>
        <begin position="43"/>
        <end position="63"/>
    </location>
</feature>
<dbReference type="PaxDb" id="610130-Closa_2264"/>
<organism evidence="3 4">
    <name type="scientific">Lacrimispora saccharolytica (strain ATCC 35040 / DSM 2544 / NRCC 2533 / WM1)</name>
    <name type="common">Clostridium saccharolyticum</name>
    <dbReference type="NCBI Taxonomy" id="610130"/>
    <lineage>
        <taxon>Bacteria</taxon>
        <taxon>Bacillati</taxon>
        <taxon>Bacillota</taxon>
        <taxon>Clostridia</taxon>
        <taxon>Lachnospirales</taxon>
        <taxon>Lachnospiraceae</taxon>
        <taxon>Lacrimispora</taxon>
    </lineage>
</organism>
<dbReference type="STRING" id="610130.Closa_2264"/>
<dbReference type="KEGG" id="csh:Closa_2264"/>
<dbReference type="EMBL" id="CP002109">
    <property type="protein sequence ID" value="ADL04842.1"/>
    <property type="molecule type" value="Genomic_DNA"/>
</dbReference>
<dbReference type="AlphaFoldDB" id="D9R393"/>
<feature type="transmembrane region" description="Helical" evidence="2">
    <location>
        <begin position="12"/>
        <end position="38"/>
    </location>
</feature>
<evidence type="ECO:0000256" key="1">
    <source>
        <dbReference type="SAM" id="MobiDB-lite"/>
    </source>
</evidence>
<sequence length="63" mass="7007">MRKMLVKAAKTVINVSVIYGVVMVVFMTLGFTVVQSVFDFRNDEMGTDDSSRKEAQCGTDQVL</sequence>
<evidence type="ECO:0000256" key="2">
    <source>
        <dbReference type="SAM" id="Phobius"/>
    </source>
</evidence>
<dbReference type="RefSeq" id="WP_013272928.1">
    <property type="nucleotide sequence ID" value="NC_014376.1"/>
</dbReference>
<keyword evidence="4" id="KW-1185">Reference proteome</keyword>
<proteinExistence type="predicted"/>
<dbReference type="HOGENOM" id="CLU_2878053_0_0_9"/>
<dbReference type="OrthoDB" id="2060432at2"/>
<protein>
    <submittedName>
        <fullName evidence="3">Uncharacterized protein</fullName>
    </submittedName>
</protein>
<evidence type="ECO:0000313" key="4">
    <source>
        <dbReference type="Proteomes" id="UP000001662"/>
    </source>
</evidence>
<gene>
    <name evidence="3" type="ordered locus">Closa_2264</name>
</gene>
<keyword evidence="2" id="KW-0812">Transmembrane</keyword>
<feature type="compositionally biased region" description="Basic and acidic residues" evidence="1">
    <location>
        <begin position="43"/>
        <end position="55"/>
    </location>
</feature>
<keyword evidence="2" id="KW-0472">Membrane</keyword>
<evidence type="ECO:0000313" key="3">
    <source>
        <dbReference type="EMBL" id="ADL04842.1"/>
    </source>
</evidence>
<reference evidence="3" key="1">
    <citation type="submission" date="2010-07" db="EMBL/GenBank/DDBJ databases">
        <title>Complete sequence of Clostridium saccharolyticum WM1.</title>
        <authorList>
            <consortium name="US DOE Joint Genome Institute"/>
            <person name="Lucas S."/>
            <person name="Copeland A."/>
            <person name="Lapidus A."/>
            <person name="Cheng J.-F."/>
            <person name="Bruce D."/>
            <person name="Goodwin L."/>
            <person name="Pitluck S."/>
            <person name="Chertkov O."/>
            <person name="Detter J.C."/>
            <person name="Han C."/>
            <person name="Tapia R."/>
            <person name="Land M."/>
            <person name="Hauser L."/>
            <person name="Chang Y.-J."/>
            <person name="Jeffries C."/>
            <person name="Kyrpides N."/>
            <person name="Ivanova N."/>
            <person name="Mikhailova N."/>
            <person name="Mouttaki H."/>
            <person name="Lin L."/>
            <person name="Zhou J."/>
            <person name="Hemme C.L."/>
            <person name="Woyke T."/>
        </authorList>
    </citation>
    <scope>NUCLEOTIDE SEQUENCE [LARGE SCALE GENOMIC DNA]</scope>
    <source>
        <strain evidence="3">WM1</strain>
    </source>
</reference>
<name>D9R393_LACSW</name>
<accession>D9R393</accession>
<dbReference type="Proteomes" id="UP000001662">
    <property type="component" value="Chromosome"/>
</dbReference>